<dbReference type="InterPro" id="IPR001680">
    <property type="entry name" value="WD40_rpt"/>
</dbReference>
<evidence type="ECO:0000256" key="2">
    <source>
        <dbReference type="ARBA" id="ARBA00022737"/>
    </source>
</evidence>
<dbReference type="Pfam" id="PF00400">
    <property type="entry name" value="WD40"/>
    <property type="match status" value="1"/>
</dbReference>
<dbReference type="GO" id="GO:0005634">
    <property type="term" value="C:nucleus"/>
    <property type="evidence" value="ECO:0007669"/>
    <property type="project" value="TreeGrafter"/>
</dbReference>
<name>A0A6A6DPT1_9PEZI</name>
<dbReference type="Gene3D" id="2.130.10.10">
    <property type="entry name" value="YVTN repeat-like/Quinoprotein amine dehydrogenase"/>
    <property type="match status" value="1"/>
</dbReference>
<organism evidence="7 8">
    <name type="scientific">Zopfia rhizophila CBS 207.26</name>
    <dbReference type="NCBI Taxonomy" id="1314779"/>
    <lineage>
        <taxon>Eukaryota</taxon>
        <taxon>Fungi</taxon>
        <taxon>Dikarya</taxon>
        <taxon>Ascomycota</taxon>
        <taxon>Pezizomycotina</taxon>
        <taxon>Dothideomycetes</taxon>
        <taxon>Dothideomycetes incertae sedis</taxon>
        <taxon>Zopfiaceae</taxon>
        <taxon>Zopfia</taxon>
    </lineage>
</organism>
<dbReference type="AlphaFoldDB" id="A0A6A6DPT1"/>
<dbReference type="InterPro" id="IPR036322">
    <property type="entry name" value="WD40_repeat_dom_sf"/>
</dbReference>
<dbReference type="PANTHER" id="PTHR22847">
    <property type="entry name" value="WD40 REPEAT PROTEIN"/>
    <property type="match status" value="1"/>
</dbReference>
<sequence length="152" mass="16144">DASSGECLQTLEGHSGSVKSVAFSHDSTRLASASDDRTVKIWDASSSESLQTIGSALFNISFDTTSSYLHTEIGTIVIDASSVSTMTSSVMDLQYPQYQGVALSSDGAWITYNSENLLWLPSEYRPSCSAVSGKMIGIGVGSGKVWICNVEL</sequence>
<evidence type="ECO:0000256" key="5">
    <source>
        <dbReference type="ARBA" id="ARBA00043913"/>
    </source>
</evidence>
<dbReference type="EMBL" id="ML994655">
    <property type="protein sequence ID" value="KAF2181015.1"/>
    <property type="molecule type" value="Genomic_DNA"/>
</dbReference>
<dbReference type="PROSITE" id="PS50294">
    <property type="entry name" value="WD_REPEATS_REGION"/>
    <property type="match status" value="1"/>
</dbReference>
<dbReference type="PROSITE" id="PS50082">
    <property type="entry name" value="WD_REPEATS_2"/>
    <property type="match status" value="1"/>
</dbReference>
<feature type="repeat" description="WD" evidence="6">
    <location>
        <begin position="11"/>
        <end position="52"/>
    </location>
</feature>
<proteinExistence type="inferred from homology"/>
<dbReference type="SMART" id="SM00320">
    <property type="entry name" value="WD40"/>
    <property type="match status" value="1"/>
</dbReference>
<comment type="function">
    <text evidence="5">Involved in mitochondrial fission. Acts as an adapter protein required to form mitochondrial fission complexes. Formation of these complexes is required to promote constriction and fission of the mitochondrial compartment at a late step in mitochondrial division.</text>
</comment>
<accession>A0A6A6DPT1</accession>
<dbReference type="PROSITE" id="PS00678">
    <property type="entry name" value="WD_REPEATS_1"/>
    <property type="match status" value="1"/>
</dbReference>
<evidence type="ECO:0000256" key="3">
    <source>
        <dbReference type="ARBA" id="ARBA00038415"/>
    </source>
</evidence>
<reference evidence="7" key="1">
    <citation type="journal article" date="2020" name="Stud. Mycol.">
        <title>101 Dothideomycetes genomes: a test case for predicting lifestyles and emergence of pathogens.</title>
        <authorList>
            <person name="Haridas S."/>
            <person name="Albert R."/>
            <person name="Binder M."/>
            <person name="Bloem J."/>
            <person name="Labutti K."/>
            <person name="Salamov A."/>
            <person name="Andreopoulos B."/>
            <person name="Baker S."/>
            <person name="Barry K."/>
            <person name="Bills G."/>
            <person name="Bluhm B."/>
            <person name="Cannon C."/>
            <person name="Castanera R."/>
            <person name="Culley D."/>
            <person name="Daum C."/>
            <person name="Ezra D."/>
            <person name="Gonzalez J."/>
            <person name="Henrissat B."/>
            <person name="Kuo A."/>
            <person name="Liang C."/>
            <person name="Lipzen A."/>
            <person name="Lutzoni F."/>
            <person name="Magnuson J."/>
            <person name="Mondo S."/>
            <person name="Nolan M."/>
            <person name="Ohm R."/>
            <person name="Pangilinan J."/>
            <person name="Park H.-J."/>
            <person name="Ramirez L."/>
            <person name="Alfaro M."/>
            <person name="Sun H."/>
            <person name="Tritt A."/>
            <person name="Yoshinaga Y."/>
            <person name="Zwiers L.-H."/>
            <person name="Turgeon B."/>
            <person name="Goodwin S."/>
            <person name="Spatafora J."/>
            <person name="Crous P."/>
            <person name="Grigoriev I."/>
        </authorList>
    </citation>
    <scope>NUCLEOTIDE SEQUENCE</scope>
    <source>
        <strain evidence="7">CBS 207.26</strain>
    </source>
</reference>
<evidence type="ECO:0000256" key="1">
    <source>
        <dbReference type="ARBA" id="ARBA00022574"/>
    </source>
</evidence>
<comment type="similarity">
    <text evidence="3">Belongs to the WD repeat MDV1/CAF4 family.</text>
</comment>
<feature type="non-terminal residue" evidence="7">
    <location>
        <position position="1"/>
    </location>
</feature>
<evidence type="ECO:0000313" key="7">
    <source>
        <dbReference type="EMBL" id="KAF2181015.1"/>
    </source>
</evidence>
<dbReference type="InterPro" id="IPR015943">
    <property type="entry name" value="WD40/YVTN_repeat-like_dom_sf"/>
</dbReference>
<keyword evidence="2" id="KW-0677">Repeat</keyword>
<dbReference type="OrthoDB" id="5240432at2759"/>
<dbReference type="SUPFAM" id="SSF50978">
    <property type="entry name" value="WD40 repeat-like"/>
    <property type="match status" value="1"/>
</dbReference>
<keyword evidence="8" id="KW-1185">Reference proteome</keyword>
<protein>
    <recommendedName>
        <fullName evidence="4">Mitochondrial division protein 1</fullName>
    </recommendedName>
</protein>
<evidence type="ECO:0000313" key="8">
    <source>
        <dbReference type="Proteomes" id="UP000800200"/>
    </source>
</evidence>
<dbReference type="PANTHER" id="PTHR22847:SF637">
    <property type="entry name" value="WD REPEAT DOMAIN 5B"/>
    <property type="match status" value="1"/>
</dbReference>
<evidence type="ECO:0000256" key="6">
    <source>
        <dbReference type="PROSITE-ProRule" id="PRU00221"/>
    </source>
</evidence>
<dbReference type="Proteomes" id="UP000800200">
    <property type="component" value="Unassembled WGS sequence"/>
</dbReference>
<keyword evidence="1 6" id="KW-0853">WD repeat</keyword>
<gene>
    <name evidence="7" type="ORF">K469DRAFT_590663</name>
</gene>
<dbReference type="GO" id="GO:1990234">
    <property type="term" value="C:transferase complex"/>
    <property type="evidence" value="ECO:0007669"/>
    <property type="project" value="UniProtKB-ARBA"/>
</dbReference>
<dbReference type="InterPro" id="IPR019775">
    <property type="entry name" value="WD40_repeat_CS"/>
</dbReference>
<evidence type="ECO:0000256" key="4">
    <source>
        <dbReference type="ARBA" id="ARBA00039789"/>
    </source>
</evidence>